<proteinExistence type="predicted"/>
<dbReference type="InterPro" id="IPR050373">
    <property type="entry name" value="Fibrinogen_C-term_domain"/>
</dbReference>
<dbReference type="EMBL" id="JAWDGP010006611">
    <property type="protein sequence ID" value="KAK3737917.1"/>
    <property type="molecule type" value="Genomic_DNA"/>
</dbReference>
<sequence>MKFFMMKIIFAVITYLYAITPEVQCLELSLDFKTPTSPGHRKVCGVLICEENFKPSTMMPGSMSQNRTISGLSVFRNLQDSIAGTDKINSGRKTLIASLRLSEPKITRVSNGVIVDGFLESWRAMLRLEMFKEADCSAHYSCEVRLSDDLGNELIQTNTLRQHMKQHEDQAPEVSITPGVLVQQVTLLQQQINMFGASVEKQLQDNYRLLDGKFGTLRDKLDVVKDQFVALENRFGHTESRLNTVQGRVEDKILYMHDQIENKIETRIVDKLCQLETQLPNACSDVGTVLQRLDKFEESFTTLKNHIKDENQKAHRLNTLAISSSTGKIVSALQTHMTEILTWAQSNQFSLNKLETAKDKIFNSSEELSNRFQTDLLFLISNFEQLKAGMLNSSTNTLSAVQDLITETNATLWNSLTPIVVDTLSPKVCKKGMFPSLLGTAFPYHLIQPTGKAQLQVPYLCDSVTEGGGWIVIQRRFSGGTDFTRNWEDYREGFGSLYDDFWWGNKNIHTLTSSGKYELRIDLKYKGKASFAHYDSISLDSENNNYMLKLGAYDGTAGDSLGFHSGKQFSTHDRDNDGRSQNDAAVYLGGWWYYRGYHSNLNGKWGTNGNYQAMTWNLLTGSNSVTFSEMKIRKL</sequence>
<organism evidence="3 4">
    <name type="scientific">Elysia crispata</name>
    <name type="common">lettuce slug</name>
    <dbReference type="NCBI Taxonomy" id="231223"/>
    <lineage>
        <taxon>Eukaryota</taxon>
        <taxon>Metazoa</taxon>
        <taxon>Spiralia</taxon>
        <taxon>Lophotrochozoa</taxon>
        <taxon>Mollusca</taxon>
        <taxon>Gastropoda</taxon>
        <taxon>Heterobranchia</taxon>
        <taxon>Euthyneura</taxon>
        <taxon>Panpulmonata</taxon>
        <taxon>Sacoglossa</taxon>
        <taxon>Placobranchoidea</taxon>
        <taxon>Plakobranchidae</taxon>
        <taxon>Elysia</taxon>
    </lineage>
</organism>
<evidence type="ECO:0000313" key="4">
    <source>
        <dbReference type="Proteomes" id="UP001283361"/>
    </source>
</evidence>
<feature type="chain" id="PRO_5042229230" description="Fibrinogen C-terminal domain-containing protein" evidence="1">
    <location>
        <begin position="26"/>
        <end position="635"/>
    </location>
</feature>
<dbReference type="Proteomes" id="UP001283361">
    <property type="component" value="Unassembled WGS sequence"/>
</dbReference>
<accession>A0AAE1CUY8</accession>
<dbReference type="InterPro" id="IPR014716">
    <property type="entry name" value="Fibrinogen_a/b/g_C_1"/>
</dbReference>
<dbReference type="Gene3D" id="3.90.215.10">
    <property type="entry name" value="Gamma Fibrinogen, chain A, domain 1"/>
    <property type="match status" value="1"/>
</dbReference>
<evidence type="ECO:0000313" key="3">
    <source>
        <dbReference type="EMBL" id="KAK3737917.1"/>
    </source>
</evidence>
<dbReference type="PROSITE" id="PS51406">
    <property type="entry name" value="FIBRINOGEN_C_2"/>
    <property type="match status" value="1"/>
</dbReference>
<feature type="signal peptide" evidence="1">
    <location>
        <begin position="1"/>
        <end position="25"/>
    </location>
</feature>
<dbReference type="AlphaFoldDB" id="A0AAE1CUY8"/>
<dbReference type="GO" id="GO:0005615">
    <property type="term" value="C:extracellular space"/>
    <property type="evidence" value="ECO:0007669"/>
    <property type="project" value="TreeGrafter"/>
</dbReference>
<reference evidence="3" key="1">
    <citation type="journal article" date="2023" name="G3 (Bethesda)">
        <title>A reference genome for the long-term kleptoplast-retaining sea slug Elysia crispata morphotype clarki.</title>
        <authorList>
            <person name="Eastman K.E."/>
            <person name="Pendleton A.L."/>
            <person name="Shaikh M.A."/>
            <person name="Suttiyut T."/>
            <person name="Ogas R."/>
            <person name="Tomko P."/>
            <person name="Gavelis G."/>
            <person name="Widhalm J.R."/>
            <person name="Wisecaver J.H."/>
        </authorList>
    </citation>
    <scope>NUCLEOTIDE SEQUENCE</scope>
    <source>
        <strain evidence="3">ECLA1</strain>
    </source>
</reference>
<gene>
    <name evidence="3" type="ORF">RRG08_028542</name>
</gene>
<keyword evidence="1" id="KW-0732">Signal</keyword>
<feature type="domain" description="Fibrinogen C-terminal" evidence="2">
    <location>
        <begin position="420"/>
        <end position="635"/>
    </location>
</feature>
<evidence type="ECO:0000259" key="2">
    <source>
        <dbReference type="PROSITE" id="PS51406"/>
    </source>
</evidence>
<comment type="caution">
    <text evidence="3">The sequence shown here is derived from an EMBL/GenBank/DDBJ whole genome shotgun (WGS) entry which is preliminary data.</text>
</comment>
<name>A0AAE1CUY8_9GAST</name>
<dbReference type="CDD" id="cd00087">
    <property type="entry name" value="FReD"/>
    <property type="match status" value="1"/>
</dbReference>
<protein>
    <recommendedName>
        <fullName evidence="2">Fibrinogen C-terminal domain-containing protein</fullName>
    </recommendedName>
</protein>
<dbReference type="InterPro" id="IPR036056">
    <property type="entry name" value="Fibrinogen-like_C"/>
</dbReference>
<dbReference type="InterPro" id="IPR002181">
    <property type="entry name" value="Fibrinogen_a/b/g_C_dom"/>
</dbReference>
<dbReference type="SUPFAM" id="SSF56496">
    <property type="entry name" value="Fibrinogen C-terminal domain-like"/>
    <property type="match status" value="1"/>
</dbReference>
<dbReference type="Pfam" id="PF00147">
    <property type="entry name" value="Fibrinogen_C"/>
    <property type="match status" value="1"/>
</dbReference>
<dbReference type="PANTHER" id="PTHR19143">
    <property type="entry name" value="FIBRINOGEN/TENASCIN/ANGIOPOEITIN"/>
    <property type="match status" value="1"/>
</dbReference>
<dbReference type="SMART" id="SM00186">
    <property type="entry name" value="FBG"/>
    <property type="match status" value="1"/>
</dbReference>
<keyword evidence="4" id="KW-1185">Reference proteome</keyword>
<evidence type="ECO:0000256" key="1">
    <source>
        <dbReference type="SAM" id="SignalP"/>
    </source>
</evidence>